<dbReference type="Pfam" id="PF02458">
    <property type="entry name" value="Transferase"/>
    <property type="match status" value="1"/>
</dbReference>
<dbReference type="InterPro" id="IPR023213">
    <property type="entry name" value="CAT-like_dom_sf"/>
</dbReference>
<evidence type="ECO:0000256" key="2">
    <source>
        <dbReference type="SAM" id="MobiDB-lite"/>
    </source>
</evidence>
<keyword evidence="3" id="KW-0808">Transferase</keyword>
<dbReference type="InterPro" id="IPR050317">
    <property type="entry name" value="Plant_Fungal_Acyltransferase"/>
</dbReference>
<protein>
    <submittedName>
        <fullName evidence="3">Brassinosteroid-related acyltransferase 1</fullName>
    </submittedName>
</protein>
<feature type="region of interest" description="Disordered" evidence="2">
    <location>
        <begin position="1"/>
        <end position="31"/>
    </location>
</feature>
<dbReference type="PANTHER" id="PTHR31642">
    <property type="entry name" value="TRICHOTHECENE 3-O-ACETYLTRANSFERASE"/>
    <property type="match status" value="1"/>
</dbReference>
<dbReference type="Proteomes" id="UP000283530">
    <property type="component" value="Unassembled WGS sequence"/>
</dbReference>
<dbReference type="EMBL" id="QPKB01000008">
    <property type="protein sequence ID" value="RWR91115.1"/>
    <property type="molecule type" value="Genomic_DNA"/>
</dbReference>
<comment type="caution">
    <text evidence="3">The sequence shown here is derived from an EMBL/GenBank/DDBJ whole genome shotgun (WGS) entry which is preliminary data.</text>
</comment>
<dbReference type="OrthoDB" id="671439at2759"/>
<keyword evidence="3" id="KW-0012">Acyltransferase</keyword>
<keyword evidence="4" id="KW-1185">Reference proteome</keyword>
<reference evidence="3 4" key="1">
    <citation type="journal article" date="2019" name="Nat. Plants">
        <title>Stout camphor tree genome fills gaps in understanding of flowering plant genome evolution.</title>
        <authorList>
            <person name="Chaw S.M."/>
            <person name="Liu Y.C."/>
            <person name="Wu Y.W."/>
            <person name="Wang H.Y."/>
            <person name="Lin C.I."/>
            <person name="Wu C.S."/>
            <person name="Ke H.M."/>
            <person name="Chang L.Y."/>
            <person name="Hsu C.Y."/>
            <person name="Yang H.T."/>
            <person name="Sudianto E."/>
            <person name="Hsu M.H."/>
            <person name="Wu K.P."/>
            <person name="Wang L.N."/>
            <person name="Leebens-Mack J.H."/>
            <person name="Tsai I.J."/>
        </authorList>
    </citation>
    <scope>NUCLEOTIDE SEQUENCE [LARGE SCALE GENOMIC DNA]</scope>
    <source>
        <strain evidence="4">cv. Chaw 1501</strain>
        <tissue evidence="3">Young leaves</tissue>
    </source>
</reference>
<name>A0A3S3QX54_9MAGN</name>
<organism evidence="3 4">
    <name type="scientific">Cinnamomum micranthum f. kanehirae</name>
    <dbReference type="NCBI Taxonomy" id="337451"/>
    <lineage>
        <taxon>Eukaryota</taxon>
        <taxon>Viridiplantae</taxon>
        <taxon>Streptophyta</taxon>
        <taxon>Embryophyta</taxon>
        <taxon>Tracheophyta</taxon>
        <taxon>Spermatophyta</taxon>
        <taxon>Magnoliopsida</taxon>
        <taxon>Magnoliidae</taxon>
        <taxon>Laurales</taxon>
        <taxon>Lauraceae</taxon>
        <taxon>Cinnamomum</taxon>
    </lineage>
</organism>
<comment type="similarity">
    <text evidence="1">Belongs to the plant acyltransferase family.</text>
</comment>
<evidence type="ECO:0000256" key="1">
    <source>
        <dbReference type="ARBA" id="ARBA00009861"/>
    </source>
</evidence>
<sequence>MAAHQSDHHHKVSITKTTSVHPKPVPPQTQHTHLLNLSNLDRKCPMLMYLILFYRPTPQNTLPVGSVFNSLKVSLEGVLSVWYPAAGRLALNPTNQKLDLMCNNAGAVLVEAVTQVKISDLGDLSKYKKFYENLVYRPVFSGDFSKMPLVVAQVTMFGCGGYAVGIGISHSLVDGPATFDFLSTWASAASGRVAGGVELLRPVHERGRLLVGQSQIQVHLNRSDVSHGTRVVAFEHLHQMIEQAVATQSVDSHRMLGGCKFSGMGSTNQKEDYVLLTFSVTSAMIDSLKKRVICGRHVNACSSFEVLAAHLWKARTKALGLKKERNICLQFSVDTRNKMTPSLPKGFSGNAYVLTSVICTAARLEETTLEALVEMIREAKGLITNDYVRAYLEALEAPQRALPPLRELTIVSDWTRMPFHAIDFGHGHAAYASPLETPLPQVAYFMQSPNEEGAIDVRIGLHPENVQAFSHYFLTSS</sequence>
<dbReference type="Gene3D" id="3.30.559.10">
    <property type="entry name" value="Chloramphenicol acetyltransferase-like domain"/>
    <property type="match status" value="2"/>
</dbReference>
<gene>
    <name evidence="3" type="ORF">CKAN_02025600</name>
</gene>
<dbReference type="AlphaFoldDB" id="A0A3S3QX54"/>
<dbReference type="GO" id="GO:0016747">
    <property type="term" value="F:acyltransferase activity, transferring groups other than amino-acyl groups"/>
    <property type="evidence" value="ECO:0007669"/>
    <property type="project" value="TreeGrafter"/>
</dbReference>
<dbReference type="STRING" id="337451.A0A3S3QX54"/>
<evidence type="ECO:0000313" key="3">
    <source>
        <dbReference type="EMBL" id="RWR91115.1"/>
    </source>
</evidence>
<dbReference type="PANTHER" id="PTHR31642:SF145">
    <property type="entry name" value="BRASSINOSTEROID-RELATED ACYLTRANSFERASE 1"/>
    <property type="match status" value="1"/>
</dbReference>
<proteinExistence type="inferred from homology"/>
<evidence type="ECO:0000313" key="4">
    <source>
        <dbReference type="Proteomes" id="UP000283530"/>
    </source>
</evidence>
<accession>A0A3S3QX54</accession>